<proteinExistence type="predicted"/>
<keyword evidence="2" id="KW-0472">Membrane</keyword>
<comment type="caution">
    <text evidence="4">The sequence shown here is derived from an EMBL/GenBank/DDBJ whole genome shotgun (WGS) entry which is preliminary data.</text>
</comment>
<dbReference type="PANTHER" id="PTHR21180">
    <property type="entry name" value="ENDONUCLEASE/EXONUCLEASE/PHOSPHATASE FAMILY DOMAIN-CONTAINING PROTEIN 1"/>
    <property type="match status" value="1"/>
</dbReference>
<dbReference type="Gene3D" id="1.10.150.320">
    <property type="entry name" value="Photosystem II 12 kDa extrinsic protein"/>
    <property type="match status" value="1"/>
</dbReference>
<keyword evidence="2" id="KW-0812">Transmembrane</keyword>
<organism evidence="4 5">
    <name type="scientific">Bifidobacterium platyrrhinorum</name>
    <dbReference type="NCBI Taxonomy" id="2661628"/>
    <lineage>
        <taxon>Bacteria</taxon>
        <taxon>Bacillati</taxon>
        <taxon>Actinomycetota</taxon>
        <taxon>Actinomycetes</taxon>
        <taxon>Bifidobacteriales</taxon>
        <taxon>Bifidobacteriaceae</taxon>
        <taxon>Bifidobacterium</taxon>
    </lineage>
</organism>
<dbReference type="EMBL" id="WHZV01000001">
    <property type="protein sequence ID" value="NEG54804.1"/>
    <property type="molecule type" value="Genomic_DNA"/>
</dbReference>
<dbReference type="PANTHER" id="PTHR21180:SF32">
    <property type="entry name" value="ENDONUCLEASE_EXONUCLEASE_PHOSPHATASE FAMILY DOMAIN-CONTAINING PROTEIN 1"/>
    <property type="match status" value="1"/>
</dbReference>
<dbReference type="GO" id="GO:0006281">
    <property type="term" value="P:DNA repair"/>
    <property type="evidence" value="ECO:0007669"/>
    <property type="project" value="InterPro"/>
</dbReference>
<dbReference type="GO" id="GO:0015627">
    <property type="term" value="C:type II protein secretion system complex"/>
    <property type="evidence" value="ECO:0007669"/>
    <property type="project" value="TreeGrafter"/>
</dbReference>
<name>A0A6L9SQN0_9BIFI</name>
<evidence type="ECO:0000256" key="2">
    <source>
        <dbReference type="SAM" id="Phobius"/>
    </source>
</evidence>
<keyword evidence="5" id="KW-1185">Reference proteome</keyword>
<dbReference type="InterPro" id="IPR003583">
    <property type="entry name" value="Hlx-hairpin-Hlx_DNA-bd_motif"/>
</dbReference>
<feature type="transmembrane region" description="Helical" evidence="2">
    <location>
        <begin position="57"/>
        <end position="77"/>
    </location>
</feature>
<evidence type="ECO:0000313" key="5">
    <source>
        <dbReference type="Proteomes" id="UP000483293"/>
    </source>
</evidence>
<dbReference type="InterPro" id="IPR051675">
    <property type="entry name" value="Endo/Exo/Phosphatase_dom_1"/>
</dbReference>
<evidence type="ECO:0000256" key="1">
    <source>
        <dbReference type="SAM" id="MobiDB-lite"/>
    </source>
</evidence>
<dbReference type="InterPro" id="IPR010994">
    <property type="entry name" value="RuvA_2-like"/>
</dbReference>
<dbReference type="Pfam" id="PF12836">
    <property type="entry name" value="HHH_3"/>
    <property type="match status" value="1"/>
</dbReference>
<protein>
    <submittedName>
        <fullName evidence="4">Competence protein ComEA</fullName>
    </submittedName>
</protein>
<dbReference type="AlphaFoldDB" id="A0A6L9SQN0"/>
<feature type="domain" description="Helix-hairpin-helix DNA-binding motif class 1" evidence="3">
    <location>
        <begin position="196"/>
        <end position="215"/>
    </location>
</feature>
<feature type="region of interest" description="Disordered" evidence="1">
    <location>
        <begin position="95"/>
        <end position="155"/>
    </location>
</feature>
<dbReference type="NCBIfam" id="TIGR00426">
    <property type="entry name" value="competence protein ComEA helix-hairpin-helix repeat region"/>
    <property type="match status" value="1"/>
</dbReference>
<dbReference type="Proteomes" id="UP000483293">
    <property type="component" value="Unassembled WGS sequence"/>
</dbReference>
<dbReference type="GO" id="GO:0015628">
    <property type="term" value="P:protein secretion by the type II secretion system"/>
    <property type="evidence" value="ECO:0007669"/>
    <property type="project" value="TreeGrafter"/>
</dbReference>
<dbReference type="SMART" id="SM00278">
    <property type="entry name" value="HhH1"/>
    <property type="match status" value="2"/>
</dbReference>
<sequence length="218" mass="22183">MPEGRGAASSPVPLPDGSSPVVTLAALSGVRDRDMDERFSARARHGRPRLRFGAKHALAAILLMVMVTCASLTLLVLQSMNHTMLTDATTSGIIVSGSDGGGEDDVSPGDGPDGADGVDGGGSGNRSSGAAGTANDAGDQTVGADASEAPAQPADTRLDLNTATLEQLDAIKGIGPVIAQRILDHRAAIGRFTSVDQLLDVPGIGAKTLEKIRPEVRV</sequence>
<evidence type="ECO:0000259" key="3">
    <source>
        <dbReference type="SMART" id="SM00278"/>
    </source>
</evidence>
<dbReference type="SUPFAM" id="SSF47781">
    <property type="entry name" value="RuvA domain 2-like"/>
    <property type="match status" value="1"/>
</dbReference>
<gene>
    <name evidence="4" type="ORF">GFD21_03235</name>
</gene>
<feature type="domain" description="Helix-hairpin-helix DNA-binding motif class 1" evidence="3">
    <location>
        <begin position="166"/>
        <end position="185"/>
    </location>
</feature>
<keyword evidence="2" id="KW-1133">Transmembrane helix</keyword>
<dbReference type="GO" id="GO:0003677">
    <property type="term" value="F:DNA binding"/>
    <property type="evidence" value="ECO:0007669"/>
    <property type="project" value="InterPro"/>
</dbReference>
<feature type="compositionally biased region" description="Gly residues" evidence="1">
    <location>
        <begin position="111"/>
        <end position="124"/>
    </location>
</feature>
<evidence type="ECO:0000313" key="4">
    <source>
        <dbReference type="EMBL" id="NEG54804.1"/>
    </source>
</evidence>
<dbReference type="InterPro" id="IPR004509">
    <property type="entry name" value="Competence_ComEA_HhH"/>
</dbReference>
<reference evidence="4 5" key="1">
    <citation type="submission" date="2019-10" db="EMBL/GenBank/DDBJ databases">
        <title>Bifidobacterium from non-human primates.</title>
        <authorList>
            <person name="Modesto M."/>
        </authorList>
    </citation>
    <scope>NUCLEOTIDE SEQUENCE [LARGE SCALE GENOMIC DNA]</scope>
    <source>
        <strain evidence="4 5">SMA15</strain>
    </source>
</reference>
<accession>A0A6L9SQN0</accession>